<dbReference type="InterPro" id="IPR008258">
    <property type="entry name" value="Transglycosylase_SLT_dom_1"/>
</dbReference>
<gene>
    <name evidence="5" type="ORF">D8I35_15875</name>
</gene>
<evidence type="ECO:0000256" key="2">
    <source>
        <dbReference type="ARBA" id="ARBA00022729"/>
    </source>
</evidence>
<dbReference type="OrthoDB" id="92254at2"/>
<dbReference type="RefSeq" id="WP_122231083.1">
    <property type="nucleotide sequence ID" value="NZ_RDQO01000005.1"/>
</dbReference>
<comment type="caution">
    <text evidence="5">The sequence shown here is derived from an EMBL/GenBank/DDBJ whole genome shotgun (WGS) entry which is preliminary data.</text>
</comment>
<sequence>MRLATILTPLCALSCLAAPALQAQPALQVAALSPAATSPAAQAAQAAGDAALLEMRAAFTAKDTTRLSRLLPAVQGHPLEGWAAYWELTARLREAQRPEVDAFLARWRGTYYEDRLRNDWLLLLGQRRAWSEFAHYHQGFRMQDDAQVQCYSLLIDDIQGQSLPDLPEHLLSLWWGQRNADDGCTHAVSELYADGRIKADQIWQRARIGAHNNRPAVVRSAVQIVAPQSLAHVANAMDKSSAFLNNKATETDPARRALVPLALARLASNDFADAAARMEARWSAKLTPAERDWVWGAIGRWAGIRLSPSAAGYFAKVGDDGNLLDEQLQWKVRTALRAGNWTAVGKAIDAMSPEGQRESAWVYWRARALLAGQDAAGHATAERMLQGIAGLTGFYEQMAYHWLGGKVAVLPEPDPLSEDEKARARTNPALLRGIYAIQAGLRSEGVREWNYATNLHEAGGMSDRELLAAADLACQHEVWDRCINTSERTRSVTSFAQRYPMPFREAVVQRSEEIALDPAYVYGLIRQESRFIMDARSSVGASGLMQIMPATARWTAGKIGLTDFKPGDINDKQTNIAIGTAYLKLALDEFAGSMPLAAAAYNAGPGRPRNWRNGPTLDAAIWAENIPFNETRDYVQKVLANATVYGAILSGQPQSLQARLGSTIGPRSAADPVAVADLP</sequence>
<protein>
    <submittedName>
        <fullName evidence="5">Lytic transglycosylase domain-containing protein</fullName>
    </submittedName>
</protein>
<dbReference type="Gene3D" id="1.10.530.10">
    <property type="match status" value="1"/>
</dbReference>
<dbReference type="InterPro" id="IPR023346">
    <property type="entry name" value="Lysozyme-like_dom_sf"/>
</dbReference>
<evidence type="ECO:0000313" key="5">
    <source>
        <dbReference type="EMBL" id="RMX04264.1"/>
    </source>
</evidence>
<feature type="signal peptide" evidence="3">
    <location>
        <begin position="1"/>
        <end position="23"/>
    </location>
</feature>
<proteinExistence type="inferred from homology"/>
<dbReference type="CDD" id="cd13401">
    <property type="entry name" value="Slt70-like"/>
    <property type="match status" value="1"/>
</dbReference>
<feature type="chain" id="PRO_5018090949" evidence="3">
    <location>
        <begin position="24"/>
        <end position="679"/>
    </location>
</feature>
<evidence type="ECO:0000256" key="3">
    <source>
        <dbReference type="SAM" id="SignalP"/>
    </source>
</evidence>
<keyword evidence="6" id="KW-1185">Reference proteome</keyword>
<reference evidence="5 6" key="1">
    <citation type="submission" date="2018-10" db="EMBL/GenBank/DDBJ databases">
        <title>Draft genome of Cortibacter populi DSM10536.</title>
        <authorList>
            <person name="Bernier A.-M."/>
            <person name="Bernard K."/>
        </authorList>
    </citation>
    <scope>NUCLEOTIDE SEQUENCE [LARGE SCALE GENOMIC DNA]</scope>
    <source>
        <strain evidence="5 6">DSM 105136</strain>
    </source>
</reference>
<dbReference type="GO" id="GO:0042597">
    <property type="term" value="C:periplasmic space"/>
    <property type="evidence" value="ECO:0007669"/>
    <property type="project" value="InterPro"/>
</dbReference>
<evidence type="ECO:0000313" key="6">
    <source>
        <dbReference type="Proteomes" id="UP000278006"/>
    </source>
</evidence>
<comment type="similarity">
    <text evidence="1">Belongs to the transglycosylase Slt family.</text>
</comment>
<dbReference type="EMBL" id="RDQO01000005">
    <property type="protein sequence ID" value="RMX04264.1"/>
    <property type="molecule type" value="Genomic_DNA"/>
</dbReference>
<feature type="domain" description="Transglycosylase SLT" evidence="4">
    <location>
        <begin position="511"/>
        <end position="613"/>
    </location>
</feature>
<dbReference type="AlphaFoldDB" id="A0A3M6QMI1"/>
<keyword evidence="2 3" id="KW-0732">Signal</keyword>
<dbReference type="SUPFAM" id="SSF53955">
    <property type="entry name" value="Lysozyme-like"/>
    <property type="match status" value="1"/>
</dbReference>
<organism evidence="5 6">
    <name type="scientific">Corticibacter populi</name>
    <dbReference type="NCBI Taxonomy" id="1550736"/>
    <lineage>
        <taxon>Bacteria</taxon>
        <taxon>Pseudomonadati</taxon>
        <taxon>Pseudomonadota</taxon>
        <taxon>Betaproteobacteria</taxon>
        <taxon>Burkholderiales</taxon>
        <taxon>Comamonadaceae</taxon>
        <taxon>Corticibacter</taxon>
    </lineage>
</organism>
<dbReference type="Pfam" id="PF01464">
    <property type="entry name" value="SLT"/>
    <property type="match status" value="1"/>
</dbReference>
<dbReference type="Gene3D" id="1.25.20.10">
    <property type="entry name" value="Bacterial muramidases"/>
    <property type="match status" value="1"/>
</dbReference>
<dbReference type="PANTHER" id="PTHR37423">
    <property type="entry name" value="SOLUBLE LYTIC MUREIN TRANSGLYCOSYLASE-RELATED"/>
    <property type="match status" value="1"/>
</dbReference>
<accession>A0A3M6QMI1</accession>
<dbReference type="Proteomes" id="UP000278006">
    <property type="component" value="Unassembled WGS sequence"/>
</dbReference>
<name>A0A3M6QMI1_9BURK</name>
<evidence type="ECO:0000259" key="4">
    <source>
        <dbReference type="Pfam" id="PF01464"/>
    </source>
</evidence>
<dbReference type="PANTHER" id="PTHR37423:SF5">
    <property type="entry name" value="SOLUBLE LYTIC MUREIN TRANSGLYCOSYLASE"/>
    <property type="match status" value="1"/>
</dbReference>
<evidence type="ECO:0000256" key="1">
    <source>
        <dbReference type="ARBA" id="ARBA00007734"/>
    </source>
</evidence>
<dbReference type="InterPro" id="IPR008939">
    <property type="entry name" value="Lytic_TGlycosylase_superhlx_U"/>
</dbReference>
<dbReference type="GO" id="GO:0004553">
    <property type="term" value="F:hydrolase activity, hydrolyzing O-glycosyl compounds"/>
    <property type="evidence" value="ECO:0007669"/>
    <property type="project" value="InterPro"/>
</dbReference>
<dbReference type="SUPFAM" id="SSF48435">
    <property type="entry name" value="Bacterial muramidases"/>
    <property type="match status" value="1"/>
</dbReference>